<dbReference type="InterPro" id="IPR013653">
    <property type="entry name" value="GCN5-like_dom"/>
</dbReference>
<proteinExistence type="predicted"/>
<dbReference type="PROSITE" id="PS51186">
    <property type="entry name" value="GNAT"/>
    <property type="match status" value="1"/>
</dbReference>
<dbReference type="InterPro" id="IPR000182">
    <property type="entry name" value="GNAT_dom"/>
</dbReference>
<evidence type="ECO:0000313" key="4">
    <source>
        <dbReference type="EMBL" id="RZS89916.1"/>
    </source>
</evidence>
<dbReference type="Gene3D" id="3.40.630.30">
    <property type="match status" value="1"/>
</dbReference>
<organism evidence="4 5">
    <name type="scientific">Motilibacter rhizosphaerae</name>
    <dbReference type="NCBI Taxonomy" id="598652"/>
    <lineage>
        <taxon>Bacteria</taxon>
        <taxon>Bacillati</taxon>
        <taxon>Actinomycetota</taxon>
        <taxon>Actinomycetes</taxon>
        <taxon>Motilibacterales</taxon>
        <taxon>Motilibacteraceae</taxon>
        <taxon>Motilibacter</taxon>
    </lineage>
</organism>
<dbReference type="Pfam" id="PF08445">
    <property type="entry name" value="FR47"/>
    <property type="match status" value="1"/>
</dbReference>
<dbReference type="OrthoDB" id="9797456at2"/>
<accession>A0A4Q7NS35</accession>
<keyword evidence="1 4" id="KW-0808">Transferase</keyword>
<dbReference type="GO" id="GO:0016747">
    <property type="term" value="F:acyltransferase activity, transferring groups other than amino-acyl groups"/>
    <property type="evidence" value="ECO:0007669"/>
    <property type="project" value="InterPro"/>
</dbReference>
<dbReference type="Proteomes" id="UP000293638">
    <property type="component" value="Unassembled WGS sequence"/>
</dbReference>
<reference evidence="4 5" key="1">
    <citation type="submission" date="2019-02" db="EMBL/GenBank/DDBJ databases">
        <title>Genomic Encyclopedia of Type Strains, Phase IV (KMG-IV): sequencing the most valuable type-strain genomes for metagenomic binning, comparative biology and taxonomic classification.</title>
        <authorList>
            <person name="Goeker M."/>
        </authorList>
    </citation>
    <scope>NUCLEOTIDE SEQUENCE [LARGE SCALE GENOMIC DNA]</scope>
    <source>
        <strain evidence="4 5">DSM 45622</strain>
    </source>
</reference>
<dbReference type="CDD" id="cd04301">
    <property type="entry name" value="NAT_SF"/>
    <property type="match status" value="1"/>
</dbReference>
<dbReference type="PANTHER" id="PTHR43420:SF3">
    <property type="entry name" value="N-ACETYLTRANSFERASE DOMAIN-CONTAINING PROTEIN"/>
    <property type="match status" value="1"/>
</dbReference>
<dbReference type="InterPro" id="IPR016181">
    <property type="entry name" value="Acyl_CoA_acyltransferase"/>
</dbReference>
<dbReference type="EMBL" id="SGXD01000002">
    <property type="protein sequence ID" value="RZS89916.1"/>
    <property type="molecule type" value="Genomic_DNA"/>
</dbReference>
<sequence>MSVSDGLQPMTEEAAVPHVLDNPVWASLTGPHADLALGTGLARAYPDDVARFVALQDLADPQAWRDLAALVPPGEVVAVSGPRPEPPEGWEVVAGGEGVQLVATDRLHDRAFPEAVPLGPDDAEEMLDLVARTEPGPFLPRTYLLGTYLGVRVDGRLVAMAGERLHPPGFTEISAVCTDPDFRRRGYATRLVLAVAHGIRARGETPLLHAAATNTGAIRLYEALGFELRRRTRFIAVRVPQG</sequence>
<evidence type="ECO:0000313" key="5">
    <source>
        <dbReference type="Proteomes" id="UP000293638"/>
    </source>
</evidence>
<dbReference type="RefSeq" id="WP_130492454.1">
    <property type="nucleotide sequence ID" value="NZ_SGXD01000002.1"/>
</dbReference>
<dbReference type="AlphaFoldDB" id="A0A4Q7NS35"/>
<gene>
    <name evidence="4" type="ORF">EV189_1696</name>
</gene>
<dbReference type="PANTHER" id="PTHR43420">
    <property type="entry name" value="ACETYLTRANSFERASE"/>
    <property type="match status" value="1"/>
</dbReference>
<dbReference type="InterPro" id="IPR050680">
    <property type="entry name" value="YpeA/RimI_acetyltransf"/>
</dbReference>
<evidence type="ECO:0000259" key="3">
    <source>
        <dbReference type="PROSITE" id="PS51186"/>
    </source>
</evidence>
<comment type="caution">
    <text evidence="4">The sequence shown here is derived from an EMBL/GenBank/DDBJ whole genome shotgun (WGS) entry which is preliminary data.</text>
</comment>
<evidence type="ECO:0000256" key="2">
    <source>
        <dbReference type="ARBA" id="ARBA00023315"/>
    </source>
</evidence>
<dbReference type="SUPFAM" id="SSF55729">
    <property type="entry name" value="Acyl-CoA N-acyltransferases (Nat)"/>
    <property type="match status" value="1"/>
</dbReference>
<feature type="domain" description="N-acetyltransferase" evidence="3">
    <location>
        <begin position="113"/>
        <end position="242"/>
    </location>
</feature>
<keyword evidence="2" id="KW-0012">Acyltransferase</keyword>
<name>A0A4Q7NS35_9ACTN</name>
<evidence type="ECO:0000256" key="1">
    <source>
        <dbReference type="ARBA" id="ARBA00022679"/>
    </source>
</evidence>
<protein>
    <submittedName>
        <fullName evidence="4">Putative GNAT family acetyltransferase</fullName>
    </submittedName>
</protein>
<keyword evidence="5" id="KW-1185">Reference proteome</keyword>